<dbReference type="OrthoDB" id="10000533at2759"/>
<accession>A0A6A5WNV1</accession>
<dbReference type="SUPFAM" id="SSF51735">
    <property type="entry name" value="NAD(P)-binding Rossmann-fold domains"/>
    <property type="match status" value="1"/>
</dbReference>
<dbReference type="InterPro" id="IPR036291">
    <property type="entry name" value="NAD(P)-bd_dom_sf"/>
</dbReference>
<dbReference type="Gene3D" id="3.90.25.10">
    <property type="entry name" value="UDP-galactose 4-epimerase, domain 1"/>
    <property type="match status" value="1"/>
</dbReference>
<comment type="similarity">
    <text evidence="1">Belongs to the NmrA-type oxidoreductase family. Isoflavone reductase subfamily.</text>
</comment>
<sequence length="296" mass="33193">MVKIAVAGGTGNVATEILKSAIASGKQDITILTRSDPVLKGFDTVLSFLVVHLDEGCKVQRNLIQACVKAGVRRFAPSEWGIKNGSGVPPYKNKDEIAGYLKEINKDEQILQYTLFHPSIFLDYFAHPHPLPPSQSLITWPFFIDFASRRAMILDSGDQPLVLTAISDISQILALALEDERPWPEIGGIRGTLTSMKELVALGREIRGGDWEVIQLKGEDVKKGILTSPWIPQMSHPVIPLADREHYSREFVVTFLQGVMRGAWDVSGEFNERYPGYKFWGAREYLREAWVGRRDE</sequence>
<dbReference type="AlphaFoldDB" id="A0A6A5WNV1"/>
<evidence type="ECO:0000313" key="5">
    <source>
        <dbReference type="EMBL" id="KAF2002574.1"/>
    </source>
</evidence>
<dbReference type="InterPro" id="IPR051609">
    <property type="entry name" value="NmrA/Isoflavone_reductase-like"/>
</dbReference>
<dbReference type="Pfam" id="PF05368">
    <property type="entry name" value="NmrA"/>
    <property type="match status" value="1"/>
</dbReference>
<dbReference type="Gene3D" id="3.40.50.720">
    <property type="entry name" value="NAD(P)-binding Rossmann-like Domain"/>
    <property type="match status" value="1"/>
</dbReference>
<dbReference type="PANTHER" id="PTHR47706:SF4">
    <property type="entry name" value="NMRA-LIKE DOMAIN-CONTAINING PROTEIN"/>
    <property type="match status" value="1"/>
</dbReference>
<dbReference type="EMBL" id="ML977576">
    <property type="protein sequence ID" value="KAF2002574.1"/>
    <property type="molecule type" value="Genomic_DNA"/>
</dbReference>
<organism evidence="5 6">
    <name type="scientific">Amniculicola lignicola CBS 123094</name>
    <dbReference type="NCBI Taxonomy" id="1392246"/>
    <lineage>
        <taxon>Eukaryota</taxon>
        <taxon>Fungi</taxon>
        <taxon>Dikarya</taxon>
        <taxon>Ascomycota</taxon>
        <taxon>Pezizomycotina</taxon>
        <taxon>Dothideomycetes</taxon>
        <taxon>Pleosporomycetidae</taxon>
        <taxon>Pleosporales</taxon>
        <taxon>Amniculicolaceae</taxon>
        <taxon>Amniculicola</taxon>
    </lineage>
</organism>
<reference evidence="5" key="1">
    <citation type="journal article" date="2020" name="Stud. Mycol.">
        <title>101 Dothideomycetes genomes: a test case for predicting lifestyles and emergence of pathogens.</title>
        <authorList>
            <person name="Haridas S."/>
            <person name="Albert R."/>
            <person name="Binder M."/>
            <person name="Bloem J."/>
            <person name="Labutti K."/>
            <person name="Salamov A."/>
            <person name="Andreopoulos B."/>
            <person name="Baker S."/>
            <person name="Barry K."/>
            <person name="Bills G."/>
            <person name="Bluhm B."/>
            <person name="Cannon C."/>
            <person name="Castanera R."/>
            <person name="Culley D."/>
            <person name="Daum C."/>
            <person name="Ezra D."/>
            <person name="Gonzalez J."/>
            <person name="Henrissat B."/>
            <person name="Kuo A."/>
            <person name="Liang C."/>
            <person name="Lipzen A."/>
            <person name="Lutzoni F."/>
            <person name="Magnuson J."/>
            <person name="Mondo S."/>
            <person name="Nolan M."/>
            <person name="Ohm R."/>
            <person name="Pangilinan J."/>
            <person name="Park H.-J."/>
            <person name="Ramirez L."/>
            <person name="Alfaro M."/>
            <person name="Sun H."/>
            <person name="Tritt A."/>
            <person name="Yoshinaga Y."/>
            <person name="Zwiers L.-H."/>
            <person name="Turgeon B."/>
            <person name="Goodwin S."/>
            <person name="Spatafora J."/>
            <person name="Crous P."/>
            <person name="Grigoriev I."/>
        </authorList>
    </citation>
    <scope>NUCLEOTIDE SEQUENCE</scope>
    <source>
        <strain evidence="5">CBS 123094</strain>
    </source>
</reference>
<keyword evidence="6" id="KW-1185">Reference proteome</keyword>
<protein>
    <submittedName>
        <fullName evidence="5">NAD(P)-binding protein</fullName>
    </submittedName>
</protein>
<keyword evidence="3" id="KW-0560">Oxidoreductase</keyword>
<evidence type="ECO:0000256" key="1">
    <source>
        <dbReference type="ARBA" id="ARBA00005725"/>
    </source>
</evidence>
<evidence type="ECO:0000259" key="4">
    <source>
        <dbReference type="Pfam" id="PF05368"/>
    </source>
</evidence>
<evidence type="ECO:0000256" key="3">
    <source>
        <dbReference type="ARBA" id="ARBA00023002"/>
    </source>
</evidence>
<proteinExistence type="inferred from homology"/>
<gene>
    <name evidence="5" type="ORF">P154DRAFT_544298</name>
</gene>
<evidence type="ECO:0000313" key="6">
    <source>
        <dbReference type="Proteomes" id="UP000799779"/>
    </source>
</evidence>
<keyword evidence="2" id="KW-0521">NADP</keyword>
<feature type="domain" description="NmrA-like" evidence="4">
    <location>
        <begin position="38"/>
        <end position="233"/>
    </location>
</feature>
<name>A0A6A5WNV1_9PLEO</name>
<dbReference type="Proteomes" id="UP000799779">
    <property type="component" value="Unassembled WGS sequence"/>
</dbReference>
<dbReference type="PANTHER" id="PTHR47706">
    <property type="entry name" value="NMRA-LIKE FAMILY PROTEIN"/>
    <property type="match status" value="1"/>
</dbReference>
<dbReference type="InterPro" id="IPR008030">
    <property type="entry name" value="NmrA-like"/>
</dbReference>
<evidence type="ECO:0000256" key="2">
    <source>
        <dbReference type="ARBA" id="ARBA00022857"/>
    </source>
</evidence>
<dbReference type="GO" id="GO:0016491">
    <property type="term" value="F:oxidoreductase activity"/>
    <property type="evidence" value="ECO:0007669"/>
    <property type="project" value="UniProtKB-KW"/>
</dbReference>